<organism evidence="1 2">
    <name type="scientific">Austropuccinia psidii MF-1</name>
    <dbReference type="NCBI Taxonomy" id="1389203"/>
    <lineage>
        <taxon>Eukaryota</taxon>
        <taxon>Fungi</taxon>
        <taxon>Dikarya</taxon>
        <taxon>Basidiomycota</taxon>
        <taxon>Pucciniomycotina</taxon>
        <taxon>Pucciniomycetes</taxon>
        <taxon>Pucciniales</taxon>
        <taxon>Sphaerophragmiaceae</taxon>
        <taxon>Austropuccinia</taxon>
    </lineage>
</organism>
<name>A0A9Q3ELT6_9BASI</name>
<dbReference type="OrthoDB" id="2506039at2759"/>
<reference evidence="1" key="1">
    <citation type="submission" date="2021-03" db="EMBL/GenBank/DDBJ databases">
        <title>Draft genome sequence of rust myrtle Austropuccinia psidii MF-1, a brazilian biotype.</title>
        <authorList>
            <person name="Quecine M.C."/>
            <person name="Pachon D.M.R."/>
            <person name="Bonatelli M.L."/>
            <person name="Correr F.H."/>
            <person name="Franceschini L.M."/>
            <person name="Leite T.F."/>
            <person name="Margarido G.R.A."/>
            <person name="Almeida C.A."/>
            <person name="Ferrarezi J.A."/>
            <person name="Labate C.A."/>
        </authorList>
    </citation>
    <scope>NUCLEOTIDE SEQUENCE</scope>
    <source>
        <strain evidence="1">MF-1</strain>
    </source>
</reference>
<gene>
    <name evidence="1" type="ORF">O181_063129</name>
</gene>
<dbReference type="AlphaFoldDB" id="A0A9Q3ELT6"/>
<keyword evidence="2" id="KW-1185">Reference proteome</keyword>
<evidence type="ECO:0000313" key="1">
    <source>
        <dbReference type="EMBL" id="MBW0523414.1"/>
    </source>
</evidence>
<feature type="non-terminal residue" evidence="1">
    <location>
        <position position="1"/>
    </location>
</feature>
<dbReference type="EMBL" id="AVOT02030263">
    <property type="protein sequence ID" value="MBW0523414.1"/>
    <property type="molecule type" value="Genomic_DNA"/>
</dbReference>
<protein>
    <submittedName>
        <fullName evidence="1">Uncharacterized protein</fullName>
    </submittedName>
</protein>
<comment type="caution">
    <text evidence="1">The sequence shown here is derived from an EMBL/GenBank/DDBJ whole genome shotgun (WGS) entry which is preliminary data.</text>
</comment>
<proteinExistence type="predicted"/>
<dbReference type="Proteomes" id="UP000765509">
    <property type="component" value="Unassembled WGS sequence"/>
</dbReference>
<accession>A0A9Q3ELT6</accession>
<sequence>VTRISAQLGTSQCGKLKASEWNALFNVYIPLLALDVFFNIDEDTTLDFTTLMDNLCALIQCTSIISSKAINKEDSQTFAKLYESYQSSSFALFKTIKVNPKHHYAMHMPEHIDWWGPPMGVSEFAGERLVGILQGFKSNHLLGSMEQTLMKKFCQKQRLDVTMDEKNHKKRREKLQILQLTNEIYQLLLVHLQATHPTLRDYRDLPHPLDALVLQNAAREHKSISWKAGLNISSSCPNNLICFEDDKSIKYGLVSHIVELKSNWIQPGPIFIVKVLKSSEEREMNFKRVNFFIKSMDIVQVEESGLFAFVRINKIISLAAYRPLPAWSLGIKKPTFLVRVIHKLVGLETQNLWDNTFIEDAMNT</sequence>
<evidence type="ECO:0000313" key="2">
    <source>
        <dbReference type="Proteomes" id="UP000765509"/>
    </source>
</evidence>